<dbReference type="Proteomes" id="UP000198282">
    <property type="component" value="Unassembled WGS sequence"/>
</dbReference>
<keyword evidence="4" id="KW-0804">Transcription</keyword>
<comment type="similarity">
    <text evidence="1">Belongs to the LysR transcriptional regulatory family.</text>
</comment>
<dbReference type="InterPro" id="IPR050950">
    <property type="entry name" value="HTH-type_LysR_regulators"/>
</dbReference>
<dbReference type="EMBL" id="FZOD01000010">
    <property type="protein sequence ID" value="SNS49476.1"/>
    <property type="molecule type" value="Genomic_DNA"/>
</dbReference>
<evidence type="ECO:0000256" key="3">
    <source>
        <dbReference type="ARBA" id="ARBA00023125"/>
    </source>
</evidence>
<dbReference type="InterPro" id="IPR036388">
    <property type="entry name" value="WH-like_DNA-bd_sf"/>
</dbReference>
<dbReference type="PROSITE" id="PS50931">
    <property type="entry name" value="HTH_LYSR"/>
    <property type="match status" value="1"/>
</dbReference>
<name>A0A239EXR9_9ACTN</name>
<protein>
    <submittedName>
        <fullName evidence="6">Transcriptional regulator, LysR family</fullName>
    </submittedName>
</protein>
<dbReference type="RefSeq" id="WP_089207528.1">
    <property type="nucleotide sequence ID" value="NZ_FZOD01000010.1"/>
</dbReference>
<dbReference type="Pfam" id="PF03466">
    <property type="entry name" value="LysR_substrate"/>
    <property type="match status" value="1"/>
</dbReference>
<dbReference type="GO" id="GO:0005829">
    <property type="term" value="C:cytosol"/>
    <property type="evidence" value="ECO:0007669"/>
    <property type="project" value="TreeGrafter"/>
</dbReference>
<dbReference type="AlphaFoldDB" id="A0A239EXR9"/>
<dbReference type="Pfam" id="PF00126">
    <property type="entry name" value="HTH_1"/>
    <property type="match status" value="1"/>
</dbReference>
<dbReference type="GO" id="GO:0003677">
    <property type="term" value="F:DNA binding"/>
    <property type="evidence" value="ECO:0007669"/>
    <property type="project" value="UniProtKB-KW"/>
</dbReference>
<dbReference type="InterPro" id="IPR005119">
    <property type="entry name" value="LysR_subst-bd"/>
</dbReference>
<dbReference type="PANTHER" id="PTHR30419">
    <property type="entry name" value="HTH-TYPE TRANSCRIPTIONAL REGULATOR YBHD"/>
    <property type="match status" value="1"/>
</dbReference>
<keyword evidence="3" id="KW-0238">DNA-binding</keyword>
<feature type="domain" description="HTH lysR-type" evidence="5">
    <location>
        <begin position="1"/>
        <end position="58"/>
    </location>
</feature>
<reference evidence="6 7" key="1">
    <citation type="submission" date="2017-06" db="EMBL/GenBank/DDBJ databases">
        <authorList>
            <person name="Kim H.J."/>
            <person name="Triplett B.A."/>
        </authorList>
    </citation>
    <scope>NUCLEOTIDE SEQUENCE [LARGE SCALE GENOMIC DNA]</scope>
    <source>
        <strain evidence="6 7">CGMCC 4.2132</strain>
    </source>
</reference>
<gene>
    <name evidence="6" type="ORF">SAMN05216276_1010123</name>
</gene>
<evidence type="ECO:0000313" key="6">
    <source>
        <dbReference type="EMBL" id="SNS49476.1"/>
    </source>
</evidence>
<dbReference type="FunFam" id="1.10.10.10:FF:000001">
    <property type="entry name" value="LysR family transcriptional regulator"/>
    <property type="match status" value="1"/>
</dbReference>
<dbReference type="SUPFAM" id="SSF46785">
    <property type="entry name" value="Winged helix' DNA-binding domain"/>
    <property type="match status" value="1"/>
</dbReference>
<evidence type="ECO:0000256" key="2">
    <source>
        <dbReference type="ARBA" id="ARBA00023015"/>
    </source>
</evidence>
<dbReference type="CDD" id="cd08436">
    <property type="entry name" value="PBP2_LTTR_like_3"/>
    <property type="match status" value="1"/>
</dbReference>
<dbReference type="SUPFAM" id="SSF53850">
    <property type="entry name" value="Periplasmic binding protein-like II"/>
    <property type="match status" value="1"/>
</dbReference>
<dbReference type="Gene3D" id="3.40.190.290">
    <property type="match status" value="1"/>
</dbReference>
<dbReference type="InterPro" id="IPR036390">
    <property type="entry name" value="WH_DNA-bd_sf"/>
</dbReference>
<evidence type="ECO:0000256" key="4">
    <source>
        <dbReference type="ARBA" id="ARBA00023163"/>
    </source>
</evidence>
<evidence type="ECO:0000313" key="7">
    <source>
        <dbReference type="Proteomes" id="UP000198282"/>
    </source>
</evidence>
<dbReference type="InterPro" id="IPR000847">
    <property type="entry name" value="LysR_HTH_N"/>
</dbReference>
<evidence type="ECO:0000259" key="5">
    <source>
        <dbReference type="PROSITE" id="PS50931"/>
    </source>
</evidence>
<dbReference type="PRINTS" id="PR00039">
    <property type="entry name" value="HTHLYSR"/>
</dbReference>
<dbReference type="OrthoDB" id="3181812at2"/>
<keyword evidence="7" id="KW-1185">Reference proteome</keyword>
<evidence type="ECO:0000256" key="1">
    <source>
        <dbReference type="ARBA" id="ARBA00009437"/>
    </source>
</evidence>
<dbReference type="PANTHER" id="PTHR30419:SF31">
    <property type="entry name" value="BLR3139 PROTEIN"/>
    <property type="match status" value="1"/>
</dbReference>
<keyword evidence="2" id="KW-0805">Transcription regulation</keyword>
<dbReference type="GO" id="GO:0003700">
    <property type="term" value="F:DNA-binding transcription factor activity"/>
    <property type="evidence" value="ECO:0007669"/>
    <property type="project" value="InterPro"/>
</dbReference>
<accession>A0A239EXR9</accession>
<organism evidence="6 7">
    <name type="scientific">Streptosporangium subroseum</name>
    <dbReference type="NCBI Taxonomy" id="106412"/>
    <lineage>
        <taxon>Bacteria</taxon>
        <taxon>Bacillati</taxon>
        <taxon>Actinomycetota</taxon>
        <taxon>Actinomycetes</taxon>
        <taxon>Streptosporangiales</taxon>
        <taxon>Streptosporangiaceae</taxon>
        <taxon>Streptosporangium</taxon>
    </lineage>
</organism>
<proteinExistence type="inferred from homology"/>
<sequence>MELRQLEYFVTVAEECHFTRAAKRLRVAQSGLSASIRSLERELGTPLFLRSTRQVQLTPAGQALLVEARRALSATNAAKDAVAAVRGLLRGSLAIGSLQCLHAVHLPAVLARFLTAHPGLEIRLRQGGSGELIEQVRAGRLDLAFVSRPPRYPDDVTVAPFASEPLVLACAPEHPLAAREQVKLVELQEERFVDFPPDWGTRDLVDDVLATAGVERRVALEVTDVHSLLDLVTFGLGVALVPQSFAAKTDRVRFIGLAGIVSAWEIITVTADPTSAAAVALLREVHETKSGRRPTASTD</sequence>
<dbReference type="Gene3D" id="1.10.10.10">
    <property type="entry name" value="Winged helix-like DNA-binding domain superfamily/Winged helix DNA-binding domain"/>
    <property type="match status" value="1"/>
</dbReference>